<dbReference type="SUPFAM" id="SSF111126">
    <property type="entry name" value="Ligand-binding domain in the NO signalling and Golgi transport"/>
    <property type="match status" value="1"/>
</dbReference>
<dbReference type="Gene3D" id="3.30.1380.20">
    <property type="entry name" value="Trafficking protein particle complex subunit 3"/>
    <property type="match status" value="1"/>
</dbReference>
<reference evidence="1" key="1">
    <citation type="journal article" date="2014" name="Front. Microbiol.">
        <title>High frequency of phylogenetically diverse reductive dehalogenase-homologous genes in deep subseafloor sedimentary metagenomes.</title>
        <authorList>
            <person name="Kawai M."/>
            <person name="Futagami T."/>
            <person name="Toyoda A."/>
            <person name="Takaki Y."/>
            <person name="Nishi S."/>
            <person name="Hori S."/>
            <person name="Arai W."/>
            <person name="Tsubouchi T."/>
            <person name="Morono Y."/>
            <person name="Uchiyama I."/>
            <person name="Ito T."/>
            <person name="Fujiyama A."/>
            <person name="Inagaki F."/>
            <person name="Takami H."/>
        </authorList>
    </citation>
    <scope>NUCLEOTIDE SEQUENCE</scope>
    <source>
        <strain evidence="1">Expedition CK06-06</strain>
    </source>
</reference>
<accession>X1UWG9</accession>
<proteinExistence type="predicted"/>
<evidence type="ECO:0000313" key="1">
    <source>
        <dbReference type="EMBL" id="GAI96709.1"/>
    </source>
</evidence>
<gene>
    <name evidence="1" type="ORF">S12H4_40888</name>
</gene>
<dbReference type="EMBL" id="BARW01024858">
    <property type="protein sequence ID" value="GAI96709.1"/>
    <property type="molecule type" value="Genomic_DNA"/>
</dbReference>
<feature type="non-terminal residue" evidence="1">
    <location>
        <position position="1"/>
    </location>
</feature>
<comment type="caution">
    <text evidence="1">The sequence shown here is derived from an EMBL/GenBank/DDBJ whole genome shotgun (WGS) entry which is preliminary data.</text>
</comment>
<organism evidence="1">
    <name type="scientific">marine sediment metagenome</name>
    <dbReference type="NCBI Taxonomy" id="412755"/>
    <lineage>
        <taxon>unclassified sequences</taxon>
        <taxon>metagenomes</taxon>
        <taxon>ecological metagenomes</taxon>
    </lineage>
</organism>
<sequence length="201" mass="23058">GSEKFSDASSREEVINWSNQAMERLSSLVNEEKQIDIMTGCACNYSKSQLQEIREKYEQTKDINIAHRMLQHQFESLLKDTLKLNEELIKKITEKGWSTAGVKEGHVILATKIPKSAYIKQYFETTDPDEKRAIYCHCPRVRDSLKSSIEDLPEIYCYCGAGFFKGIWEEILQKPVKVKVLESVMKGDEVCKIAIYLPPDA</sequence>
<protein>
    <recommendedName>
        <fullName evidence="2">4-vinyl reductase 4VR domain-containing protein</fullName>
    </recommendedName>
</protein>
<evidence type="ECO:0008006" key="2">
    <source>
        <dbReference type="Google" id="ProtNLM"/>
    </source>
</evidence>
<dbReference type="InterPro" id="IPR024096">
    <property type="entry name" value="NO_sig/Golgi_transp_ligand-bd"/>
</dbReference>
<name>X1UWG9_9ZZZZ</name>
<dbReference type="AlphaFoldDB" id="X1UWG9"/>